<evidence type="ECO:0000256" key="1">
    <source>
        <dbReference type="SAM" id="Phobius"/>
    </source>
</evidence>
<name>A0A2L1J439_9PSED</name>
<evidence type="ECO:0000256" key="2">
    <source>
        <dbReference type="SAM" id="SignalP"/>
    </source>
</evidence>
<keyword evidence="1" id="KW-0812">Transmembrane</keyword>
<organism evidence="3 4">
    <name type="scientific">Pseudomonas palleroniana</name>
    <dbReference type="NCBI Taxonomy" id="191390"/>
    <lineage>
        <taxon>Bacteria</taxon>
        <taxon>Pseudomonadati</taxon>
        <taxon>Pseudomonadota</taxon>
        <taxon>Gammaproteobacteria</taxon>
        <taxon>Pseudomonadales</taxon>
        <taxon>Pseudomonadaceae</taxon>
        <taxon>Pseudomonas</taxon>
    </lineage>
</organism>
<feature type="transmembrane region" description="Helical" evidence="1">
    <location>
        <begin position="36"/>
        <end position="56"/>
    </location>
</feature>
<proteinExistence type="predicted"/>
<gene>
    <name evidence="3" type="ORF">CYL20_01140</name>
</gene>
<reference evidence="3 4" key="1">
    <citation type="submission" date="2017-12" db="EMBL/GenBank/DDBJ databases">
        <title>Genome sequence of Pseudomonas palleroniana MAB3.</title>
        <authorList>
            <person name="Nascimento F.X."/>
        </authorList>
    </citation>
    <scope>NUCLEOTIDE SEQUENCE [LARGE SCALE GENOMIC DNA]</scope>
    <source>
        <strain evidence="3 4">MAB3</strain>
    </source>
</reference>
<keyword evidence="2" id="KW-0732">Signal</keyword>
<keyword evidence="1" id="KW-1133">Transmembrane helix</keyword>
<keyword evidence="1" id="KW-0472">Membrane</keyword>
<dbReference type="Proteomes" id="UP000237830">
    <property type="component" value="Chromosome"/>
</dbReference>
<accession>A0A2L1J439</accession>
<feature type="signal peptide" evidence="2">
    <location>
        <begin position="1"/>
        <end position="20"/>
    </location>
</feature>
<evidence type="ECO:0000313" key="4">
    <source>
        <dbReference type="Proteomes" id="UP000237830"/>
    </source>
</evidence>
<sequence length="274" mass="30031">MTRRYSLALIIVAMPMICFAEASVDGKTTYELDMFSLLSFGLAIAALVLSIFMAWLSWQFYVKSTQAADKTNETVTKIETLVAGVQANITEIVQRTVGYWIESGGGDGQVTESKREVYERLNELEQSIQNAGSGSGDTTHLLQEVSALKIQLDELGRGIRESQIKTLFPNIDTEIPTMKYSQEITSADPKEQAGLMRINVLRPTKIATANIKFNPIFSTVPEITAALVSSPYEDDSLISAKAGTPSLRGCNVHLNSTTPLKAGEYIFEFVAKTS</sequence>
<protein>
    <submittedName>
        <fullName evidence="3">Uncharacterized protein</fullName>
    </submittedName>
</protein>
<dbReference type="EMBL" id="CP025494">
    <property type="protein sequence ID" value="AVE03221.1"/>
    <property type="molecule type" value="Genomic_DNA"/>
</dbReference>
<dbReference type="RefSeq" id="WP_104993340.1">
    <property type="nucleotide sequence ID" value="NZ_CP025494.1"/>
</dbReference>
<dbReference type="AlphaFoldDB" id="A0A2L1J439"/>
<feature type="chain" id="PRO_5014895144" evidence="2">
    <location>
        <begin position="21"/>
        <end position="274"/>
    </location>
</feature>
<evidence type="ECO:0000313" key="3">
    <source>
        <dbReference type="EMBL" id="AVE03221.1"/>
    </source>
</evidence>